<dbReference type="OrthoDB" id="424012at2759"/>
<reference evidence="4" key="1">
    <citation type="submission" date="2017-02" db="UniProtKB">
        <authorList>
            <consortium name="WormBaseParasite"/>
        </authorList>
    </citation>
    <scope>IDENTIFICATION</scope>
</reference>
<dbReference type="InterPro" id="IPR037138">
    <property type="entry name" value="His_deacetylse_dom_sf"/>
</dbReference>
<keyword evidence="3" id="KW-1185">Reference proteome</keyword>
<evidence type="ECO:0000313" key="4">
    <source>
        <dbReference type="WBParaSite" id="TTAC_0000489101-mRNA-1"/>
    </source>
</evidence>
<dbReference type="GO" id="GO:0040029">
    <property type="term" value="P:epigenetic regulation of gene expression"/>
    <property type="evidence" value="ECO:0007669"/>
    <property type="project" value="TreeGrafter"/>
</dbReference>
<protein>
    <submittedName>
        <fullName evidence="4">Hist_deacetyl domain-containing protein</fullName>
    </submittedName>
</protein>
<dbReference type="Proteomes" id="UP000274429">
    <property type="component" value="Unassembled WGS sequence"/>
</dbReference>
<evidence type="ECO:0000313" key="2">
    <source>
        <dbReference type="EMBL" id="VDM25807.1"/>
    </source>
</evidence>
<dbReference type="WBParaSite" id="TTAC_0000489101-mRNA-1">
    <property type="protein sequence ID" value="TTAC_0000489101-mRNA-1"/>
    <property type="gene ID" value="TTAC_0000489101"/>
</dbReference>
<dbReference type="SUPFAM" id="SSF52768">
    <property type="entry name" value="Arginase/deacetylase"/>
    <property type="match status" value="1"/>
</dbReference>
<dbReference type="PANTHER" id="PTHR10625:SF38">
    <property type="entry name" value="HISTONE DEACETYLASE 6, ISOFORM G"/>
    <property type="match status" value="1"/>
</dbReference>
<dbReference type="PANTHER" id="PTHR10625">
    <property type="entry name" value="HISTONE DEACETYLASE HDAC1-RELATED"/>
    <property type="match status" value="1"/>
</dbReference>
<feature type="domain" description="Histone deacetylase" evidence="1">
    <location>
        <begin position="19"/>
        <end position="125"/>
    </location>
</feature>
<dbReference type="InterPro" id="IPR023801">
    <property type="entry name" value="His_deacetylse_dom"/>
</dbReference>
<dbReference type="Pfam" id="PF00850">
    <property type="entry name" value="Hist_deacetyl"/>
    <property type="match status" value="1"/>
</dbReference>
<dbReference type="STRING" id="6205.A0A0R3WVV1"/>
<reference evidence="2 3" key="2">
    <citation type="submission" date="2018-11" db="EMBL/GenBank/DDBJ databases">
        <authorList>
            <consortium name="Pathogen Informatics"/>
        </authorList>
    </citation>
    <scope>NUCLEOTIDE SEQUENCE [LARGE SCALE GENOMIC DNA]</scope>
</reference>
<sequence length="138" mass="15539">MREFFPPPHYLHLIFVVTRVLFISIHRYECRKFWPNLREGDFDFIGDGSGRGFNINIPLNKTGMTDSDYLAIFHTLIMPIAYEFDPEIVLVSSGFDAAIGDAEVGNHLCTNRAKVDVLSFVVVLFRAKCGLVLPATAT</sequence>
<dbReference type="AlphaFoldDB" id="A0A0R3WVV1"/>
<organism evidence="4">
    <name type="scientific">Hydatigena taeniaeformis</name>
    <name type="common">Feline tapeworm</name>
    <name type="synonym">Taenia taeniaeformis</name>
    <dbReference type="NCBI Taxonomy" id="6205"/>
    <lineage>
        <taxon>Eukaryota</taxon>
        <taxon>Metazoa</taxon>
        <taxon>Spiralia</taxon>
        <taxon>Lophotrochozoa</taxon>
        <taxon>Platyhelminthes</taxon>
        <taxon>Cestoda</taxon>
        <taxon>Eucestoda</taxon>
        <taxon>Cyclophyllidea</taxon>
        <taxon>Taeniidae</taxon>
        <taxon>Hydatigera</taxon>
    </lineage>
</organism>
<gene>
    <name evidence="2" type="ORF">TTAC_LOCUS4877</name>
</gene>
<dbReference type="GO" id="GO:0004407">
    <property type="term" value="F:histone deacetylase activity"/>
    <property type="evidence" value="ECO:0007669"/>
    <property type="project" value="TreeGrafter"/>
</dbReference>
<proteinExistence type="predicted"/>
<evidence type="ECO:0000313" key="3">
    <source>
        <dbReference type="Proteomes" id="UP000274429"/>
    </source>
</evidence>
<dbReference type="GO" id="GO:0000118">
    <property type="term" value="C:histone deacetylase complex"/>
    <property type="evidence" value="ECO:0007669"/>
    <property type="project" value="TreeGrafter"/>
</dbReference>
<evidence type="ECO:0000259" key="1">
    <source>
        <dbReference type="Pfam" id="PF00850"/>
    </source>
</evidence>
<dbReference type="Gene3D" id="3.40.800.20">
    <property type="entry name" value="Histone deacetylase domain"/>
    <property type="match status" value="1"/>
</dbReference>
<accession>A0A0R3WVV1</accession>
<dbReference type="InterPro" id="IPR023696">
    <property type="entry name" value="Ureohydrolase_dom_sf"/>
</dbReference>
<dbReference type="EMBL" id="UYWX01005573">
    <property type="protein sequence ID" value="VDM25807.1"/>
    <property type="molecule type" value="Genomic_DNA"/>
</dbReference>
<name>A0A0R3WVV1_HYDTA</name>